<protein>
    <submittedName>
        <fullName evidence="2">Plastocyanin</fullName>
    </submittedName>
</protein>
<gene>
    <name evidence="2" type="ORF">J2S10_005066</name>
</gene>
<dbReference type="PROSITE" id="PS51257">
    <property type="entry name" value="PROKAR_LIPOPROTEIN"/>
    <property type="match status" value="1"/>
</dbReference>
<organism evidence="2 3">
    <name type="scientific">Neobacillus ginsengisoli</name>
    <dbReference type="NCBI Taxonomy" id="904295"/>
    <lineage>
        <taxon>Bacteria</taxon>
        <taxon>Bacillati</taxon>
        <taxon>Bacillota</taxon>
        <taxon>Bacilli</taxon>
        <taxon>Bacillales</taxon>
        <taxon>Bacillaceae</taxon>
        <taxon>Neobacillus</taxon>
    </lineage>
</organism>
<dbReference type="InterPro" id="IPR008972">
    <property type="entry name" value="Cupredoxin"/>
</dbReference>
<name>A0ABT9Y2T9_9BACI</name>
<evidence type="ECO:0000256" key="1">
    <source>
        <dbReference type="SAM" id="SignalP"/>
    </source>
</evidence>
<keyword evidence="3" id="KW-1185">Reference proteome</keyword>
<evidence type="ECO:0000313" key="3">
    <source>
        <dbReference type="Proteomes" id="UP001224122"/>
    </source>
</evidence>
<comment type="caution">
    <text evidence="2">The sequence shown here is derived from an EMBL/GenBank/DDBJ whole genome shotgun (WGS) entry which is preliminary data.</text>
</comment>
<dbReference type="EMBL" id="JAUSTW010000013">
    <property type="protein sequence ID" value="MDQ0201855.1"/>
    <property type="molecule type" value="Genomic_DNA"/>
</dbReference>
<reference evidence="2 3" key="1">
    <citation type="submission" date="2023-07" db="EMBL/GenBank/DDBJ databases">
        <title>Genomic Encyclopedia of Type Strains, Phase IV (KMG-IV): sequencing the most valuable type-strain genomes for metagenomic binning, comparative biology and taxonomic classification.</title>
        <authorList>
            <person name="Goeker M."/>
        </authorList>
    </citation>
    <scope>NUCLEOTIDE SEQUENCE [LARGE SCALE GENOMIC DNA]</scope>
    <source>
        <strain evidence="2 3">DSM 27594</strain>
    </source>
</reference>
<keyword evidence="1" id="KW-0732">Signal</keyword>
<accession>A0ABT9Y2T9</accession>
<feature type="chain" id="PRO_5046942770" evidence="1">
    <location>
        <begin position="24"/>
        <end position="284"/>
    </location>
</feature>
<dbReference type="Gene3D" id="2.60.40.420">
    <property type="entry name" value="Cupredoxins - blue copper proteins"/>
    <property type="match status" value="2"/>
</dbReference>
<evidence type="ECO:0000313" key="2">
    <source>
        <dbReference type="EMBL" id="MDQ0201855.1"/>
    </source>
</evidence>
<feature type="signal peptide" evidence="1">
    <location>
        <begin position="1"/>
        <end position="23"/>
    </location>
</feature>
<dbReference type="Proteomes" id="UP001224122">
    <property type="component" value="Unassembled WGS sequence"/>
</dbReference>
<sequence length="284" mass="30570">MNKTANKGAIAVALASAISLSLAGCGTSQSAKPVKAATSETVKTVQTAFNQYIVVEAGSKLGSDGKKHDAFINGDIQITQNQPVTLHFLNYDDAEHTYVSPELGLGVKIKGSTKKGQPKETTYTFTPSKSGTFTWNCTDVCDDSKQWSMSQQGYMTGKITVLPASNQVQHVSMVVNPGYKLGPDGKMHDSFATGDITMKVGQPVEVTVYNLDQGEHSITAKDLGLNFVAKASAKDGVPAVSTFTFTPQKEGKFMWMCTIPCDDDAKGWAMSKDNYMMGYFNVVK</sequence>
<dbReference type="SUPFAM" id="SSF49503">
    <property type="entry name" value="Cupredoxins"/>
    <property type="match status" value="2"/>
</dbReference>
<dbReference type="RefSeq" id="WP_307413557.1">
    <property type="nucleotide sequence ID" value="NZ_JAUSTW010000013.1"/>
</dbReference>
<proteinExistence type="predicted"/>